<evidence type="ECO:0000313" key="2">
    <source>
        <dbReference type="Proteomes" id="UP000076857"/>
    </source>
</evidence>
<dbReference type="InterPro" id="IPR034154">
    <property type="entry name" value="TOPRIM_DnaG/twinkle"/>
</dbReference>
<reference evidence="1 2" key="2">
    <citation type="submission" date="2020-04" db="EMBL/GenBank/DDBJ databases">
        <title>Complete genome sequence of Pseudomonas putida strain JQ581.</title>
        <authorList>
            <person name="Mu Y."/>
        </authorList>
    </citation>
    <scope>NUCLEOTIDE SEQUENCE [LARGE SCALE GENOMIC DNA]</scope>
    <source>
        <strain evidence="1 2">JQ581</strain>
    </source>
</reference>
<name>A0AAP9SLW8_PSEPU</name>
<organism evidence="1 2">
    <name type="scientific">Pseudomonas putida</name>
    <name type="common">Arthrobacter siderocapsulatus</name>
    <dbReference type="NCBI Taxonomy" id="303"/>
    <lineage>
        <taxon>Bacteria</taxon>
        <taxon>Pseudomonadati</taxon>
        <taxon>Pseudomonadota</taxon>
        <taxon>Gammaproteobacteria</taxon>
        <taxon>Pseudomonadales</taxon>
        <taxon>Pseudomonadaceae</taxon>
        <taxon>Pseudomonas</taxon>
    </lineage>
</organism>
<dbReference type="CDD" id="cd01029">
    <property type="entry name" value="TOPRIM_primases"/>
    <property type="match status" value="1"/>
</dbReference>
<protein>
    <submittedName>
        <fullName evidence="1">Toprim domain-containing protein</fullName>
    </submittedName>
</protein>
<dbReference type="Pfam" id="PF13155">
    <property type="entry name" value="Toprim_2"/>
    <property type="match status" value="1"/>
</dbReference>
<evidence type="ECO:0000313" key="1">
    <source>
        <dbReference type="EMBL" id="QJQ08194.1"/>
    </source>
</evidence>
<sequence length="937" mass="106539">MIRQPMELQLRADVLQRLESDFGLQHMAGTDYMRKGTCPQCSQKRLFSRHDNPWFIRCGREEKCRYMAPVKEIYPDLFDDWSKRAPATDKEPAASAIAYLTFARGFDLNLVKGWYTQENYFDRDLGIGSATVRFPLEHGGYWERLIDQPARFGKKKARFQPGKSYKGHWWCPPCVDLQEVKELWIVEGIFDAIALLHNGIAAVAALSSNAYPEESLKALIATCEGKTPKLIWALDNEPGAHKYTKAWVKQARALGFTCEAAQIPQPDSRKVDWNDLHQRWAFLDDDEARADRIKHDLDEAKHHGALLIAESAVEKALLLYQWREREEFHFGFDSRLYWWRLDISKFNSAMQALDSSESQEDQQLNDKGRRAKALRMSGCVVEIANCYPKALYYQRNEITDESWYFFRVDFPHDGAAVKNTFTGSQVATASEFKKRLLGMGAGAVFTGSGQQLDKIMKDQLFGIKTVQTIDYIGYSREYGCYVFNEVAVRDGQIVGVNEEEFFEMGKLKLKSLQKGVKMALQRDDKRYSPEWLDLLWTCFGPQGIVALNFWFGSLFAEQIRHRYQSFPFLEATGEAGAGKTTLLTLLWKLFGREGYEGFDPAKSTKAGRSRLMGQVSGMPVVLLESDRSGDDKSHAKTFEWDELKDYFGGGTLATKGVKTAGNETYEPPFRGTIAISQNAPVVASEAIMTRIVKLHFVRPQVTVESRAAADRLNGLDGALLSNFLLRAVRKEAEVLELFAERLPVYEAKLRALHSHCFACETPFQGEENHCSHCGNKLSGYIRVERIIYNHAQMLALLDCLRLVLPLSDNQVGHTRAQLVRMAIERQASISSDHPVVAEFWEVYEYLQGLDADGPVVNHSKKDHLIAINLNDFVKCAAEHRQKLADINELRDRLKDSRSRKLIEVNKAVDSAVRAHQAKSSNYTVTKQPIVKCWMFQA</sequence>
<dbReference type="AlphaFoldDB" id="A0AAP9SLW8"/>
<dbReference type="Gene3D" id="3.40.1360.10">
    <property type="match status" value="1"/>
</dbReference>
<dbReference type="SUPFAM" id="SSF56731">
    <property type="entry name" value="DNA primase core"/>
    <property type="match status" value="1"/>
</dbReference>
<reference evidence="1 2" key="1">
    <citation type="submission" date="2016-04" db="EMBL/GenBank/DDBJ databases">
        <authorList>
            <person name="Qiu J."/>
        </authorList>
    </citation>
    <scope>NUCLEOTIDE SEQUENCE [LARGE SCALE GENOMIC DNA]</scope>
    <source>
        <strain evidence="1 2">JQ581</strain>
    </source>
</reference>
<dbReference type="EMBL" id="CP050951">
    <property type="protein sequence ID" value="QJQ08194.1"/>
    <property type="molecule type" value="Genomic_DNA"/>
</dbReference>
<proteinExistence type="predicted"/>
<dbReference type="Proteomes" id="UP000076857">
    <property type="component" value="Chromosome"/>
</dbReference>
<gene>
    <name evidence="1" type="ORF">A3L25_001710</name>
</gene>
<accession>A0AAP9SLW8</accession>